<dbReference type="Proteomes" id="UP000054683">
    <property type="component" value="Unassembled WGS sequence"/>
</dbReference>
<accession>A0A158FJN8</accession>
<comment type="similarity">
    <text evidence="2">Belongs to the bacterial solute-binding protein 2 family.</text>
</comment>
<dbReference type="RefSeq" id="WP_197500183.1">
    <property type="nucleotide sequence ID" value="NZ_FCOK02000005.1"/>
</dbReference>
<dbReference type="InterPro" id="IPR028082">
    <property type="entry name" value="Peripla_BP_I"/>
</dbReference>
<evidence type="ECO:0000256" key="1">
    <source>
        <dbReference type="ARBA" id="ARBA00004196"/>
    </source>
</evidence>
<dbReference type="SUPFAM" id="SSF53822">
    <property type="entry name" value="Periplasmic binding protein-like I"/>
    <property type="match status" value="1"/>
</dbReference>
<feature type="signal peptide" evidence="4">
    <location>
        <begin position="1"/>
        <end position="27"/>
    </location>
</feature>
<evidence type="ECO:0000259" key="5">
    <source>
        <dbReference type="Pfam" id="PF13407"/>
    </source>
</evidence>
<proteinExistence type="inferred from homology"/>
<reference evidence="6 7" key="1">
    <citation type="submission" date="2016-01" db="EMBL/GenBank/DDBJ databases">
        <authorList>
            <person name="Oliw E.H."/>
        </authorList>
    </citation>
    <scope>NUCLEOTIDE SEQUENCE [LARGE SCALE GENOMIC DNA]</scope>
    <source>
        <strain evidence="6">LMG 27134</strain>
    </source>
</reference>
<dbReference type="GO" id="GO:0030246">
    <property type="term" value="F:carbohydrate binding"/>
    <property type="evidence" value="ECO:0007669"/>
    <property type="project" value="UniProtKB-ARBA"/>
</dbReference>
<evidence type="ECO:0000256" key="4">
    <source>
        <dbReference type="SAM" id="SignalP"/>
    </source>
</evidence>
<dbReference type="CDD" id="cd19997">
    <property type="entry name" value="PBP1_ABC_sugar_binding-like"/>
    <property type="match status" value="1"/>
</dbReference>
<organism evidence="6 7">
    <name type="scientific">Caballeronia udeis</name>
    <dbReference type="NCBI Taxonomy" id="1232866"/>
    <lineage>
        <taxon>Bacteria</taxon>
        <taxon>Pseudomonadati</taxon>
        <taxon>Pseudomonadota</taxon>
        <taxon>Betaproteobacteria</taxon>
        <taxon>Burkholderiales</taxon>
        <taxon>Burkholderiaceae</taxon>
        <taxon>Caballeronia</taxon>
    </lineage>
</organism>
<dbReference type="Pfam" id="PF13407">
    <property type="entry name" value="Peripla_BP_4"/>
    <property type="match status" value="1"/>
</dbReference>
<evidence type="ECO:0000313" key="7">
    <source>
        <dbReference type="Proteomes" id="UP000054683"/>
    </source>
</evidence>
<evidence type="ECO:0000256" key="3">
    <source>
        <dbReference type="ARBA" id="ARBA00022729"/>
    </source>
</evidence>
<evidence type="ECO:0000256" key="2">
    <source>
        <dbReference type="ARBA" id="ARBA00007639"/>
    </source>
</evidence>
<dbReference type="PANTHER" id="PTHR46847">
    <property type="entry name" value="D-ALLOSE-BINDING PERIPLASMIC PROTEIN-RELATED"/>
    <property type="match status" value="1"/>
</dbReference>
<dbReference type="InterPro" id="IPR025997">
    <property type="entry name" value="SBP_2_dom"/>
</dbReference>
<dbReference type="Gene3D" id="3.40.50.2300">
    <property type="match status" value="2"/>
</dbReference>
<protein>
    <submittedName>
        <fullName evidence="6">Sugar ABC transporter substrate-binding protein</fullName>
    </submittedName>
</protein>
<dbReference type="PANTHER" id="PTHR46847:SF1">
    <property type="entry name" value="D-ALLOSE-BINDING PERIPLASMIC PROTEIN-RELATED"/>
    <property type="match status" value="1"/>
</dbReference>
<dbReference type="EMBL" id="FCOK02000005">
    <property type="protein sequence ID" value="SAL20098.1"/>
    <property type="molecule type" value="Genomic_DNA"/>
</dbReference>
<feature type="chain" id="PRO_5008501521" evidence="4">
    <location>
        <begin position="28"/>
        <end position="345"/>
    </location>
</feature>
<sequence length="345" mass="37234">MKRNVASCVRTLGCLGVILFGTIGAHAQEKPTTNMKIAFSNSFASNSWRQQMLQDWDKVTKQAVASKIVAAAPSFTTVQNQATEQSQQIQNMILQGYNAIVVDAASPTAVNGAIKQACSAGIVVVSFDGTVTEPCAYKISIDFKRMGKMQIDYFHERNLKGNVLEVRGLAGFVVDNQIHAGVEEGLKQYPDFKVVGSVNGDYTQTVAQKAVAGLLPTLSDVVAVTTQGGDGAGTARAFIDAGRKLPVVFMGNRYDELELWKNEHDKNGYETQSASIVPGVATFAFWYAQQVLAGAKLPKEINLPIAVITQKDLVQSMASTPKGGVFDRSFSQQEVTDYVKTHAAN</sequence>
<comment type="subcellular location">
    <subcellularLocation>
        <location evidence="1">Cell envelope</location>
    </subcellularLocation>
</comment>
<keyword evidence="3 4" id="KW-0732">Signal</keyword>
<gene>
    <name evidence="6" type="ORF">AWB69_01296</name>
</gene>
<dbReference type="GO" id="GO:0030313">
    <property type="term" value="C:cell envelope"/>
    <property type="evidence" value="ECO:0007669"/>
    <property type="project" value="UniProtKB-SubCell"/>
</dbReference>
<dbReference type="AlphaFoldDB" id="A0A158FJN8"/>
<feature type="domain" description="Periplasmic binding protein" evidence="5">
    <location>
        <begin position="37"/>
        <end position="294"/>
    </location>
</feature>
<name>A0A158FJN8_9BURK</name>
<evidence type="ECO:0000313" key="6">
    <source>
        <dbReference type="EMBL" id="SAL20098.1"/>
    </source>
</evidence>